<comment type="similarity">
    <text evidence="1 5">Belongs to the peptidase S8 family.</text>
</comment>
<proteinExistence type="inferred from homology"/>
<dbReference type="GO" id="GO:0004252">
    <property type="term" value="F:serine-type endopeptidase activity"/>
    <property type="evidence" value="ECO:0007669"/>
    <property type="project" value="UniProtKB-UniRule"/>
</dbReference>
<dbReference type="InterPro" id="IPR023828">
    <property type="entry name" value="Peptidase_S8_Ser-AS"/>
</dbReference>
<sequence length="1793" mass="196778">MKLKNVYHTLVFFHLVSFFAYSQEAKDYRILLKSGSFTPQKNISSGKSHPVNAKHSAVDSKEFVIIQFEAVPDQKTRDQLKREGIELLEYIPNYAYTAVISGCSANVLARMGGRSVITLSPEQKMQPALARGPIPAYAVRRAGTVDVWINYPKAFQFKEVTDQLKERHFEILSDQFKDHQVLSLRVAAERLTELASLPFIQYVQAIPPDDQAFNDKSTVNARANMLHSALNGRPDLSGKGVTVGVGDESNPLQHIDFSGRIINRTPAKEGSHGLHVMGTLAGAGIMNEKYAGYAPKAKLVVQEYSKILAYAPVYVKDFGMVITNNSYGGDVNNCETFGTYDLYSRILDEQAFQMPYLQHVFASGNSGSVACSPYPTGFANVLSGYQTAKNVISVGNTSAIGLIASGSSRGPVRDGRIKPEITAQGSAVISTVPVNNYGNATGTSMSSPAVAGGLALLYERYRQLHQNLNPKNALMKALVCNGGTDKGNEGPDYKYGFGWLNLERSVQMLENNHYKNDSVSHQNTKLHTIAVPVNTAELKVMLYWNDPAAAVLSAQNLVNDLDLSVTDPWSAVTLPRLLDPTPANVNNVAVTGVDKINNAEQVIIQNPAAGNYTISVKGSSVGQNPNQEYFVVYDIIPNSVQLTYPIGNERLKDDEAISVSWDSYGNPSTTFTVQYSLDNGLQWSNIAQNLAANVRQFSWTVPAAATTDKARIRVIQNSTGIESASEPFTILGIPVVSLSAVQCEDYISLDWTPVTGATDYEVMLLKGDEMISAGTTLSTNYVLSGMNSDSTYFLSVRARLNGHPGRRALAVSRRPDSGTCVGTISDNDLKIEAILSPARSGRKNTSTQFTGNTPVKIRIRNLDDTDSNVPFNVGYTLNGVSSSLETISPVIEKGKTYDHTFSVAADLSNAGDYALTVFLSKANDKVVANDTLSTTIRHSSNDPVTLPFTDNMEAFPVQTVHAAPNEISGMGRYDFSSTSDAGRLRTFVNSGIAFSGEKALTLDADRYFASGNINFLDATFNLAAYDIASKDIRVSFRYKNHGQKAGIGNKVWIRGKETDPWIEAFDLVENQNLPENGYKMAPAIEVSNLLLGNNKILTSGFQVRFGQNGNTIAADYTSGAGYTFDDISIFTVTDDIQVLALVAPLAENCGSGNQEPVTVQVKNSSSGDMTNIPVFYQLNNGAVISEVIPFIQKKTTLNYTFTNKADLTTFGTYNLKVWTALASDSYHLNDSLKTELHNAPVISTFPYLQNFETNDGFWYSHGTNNSWQYGVPASARISHAASGKKAWKTNLAGNYNDKEDSYLYSPCFAVSGLAAPALSFSVALDLEVCNPDACDFVYIEYSGNGGQWTRLGAAGQGTNWYNKIYSGQSVWSVQDYSRWHVASIPLPTGFTDLKLRFVMHSDNFTHRDGIAVDDIHIYDKINSIYDGATMSTAVTQNIPANNNWVHFTENGKRIASVNSNGQNLGNTEVQAYIHAGTVRNANGQYYLDRNISIKPANGNLTDSASVRLYFLDKESETLINASGCNDCEKPSEAYELAVSKYSHTDQSKEDGNLDNNMAGNWNLLASSKVTKVPFEQGYYAEFKVKDFSEFWLARKFVGPAGALPVELVWFTVEKNEQDGAFQAIIAWETAFEDHFDHFEIELAKGDEAYRLNHFTSLTSVPGNGTLHTGRKYTFTDGNITETGIRYYRLKMVDADGSFQYSSVKAVIFDGKIKWNVYPNPSSGIFNITYKAEKGQRITFKIYDLNGRLCNNTSSEATGSVQKQSVDLSEQARGLYFIEVKTEKEKQVFKVVKE</sequence>
<dbReference type="PROSITE" id="PS51892">
    <property type="entry name" value="SUBTILASE"/>
    <property type="match status" value="1"/>
</dbReference>
<dbReference type="NCBIfam" id="TIGR04183">
    <property type="entry name" value="Por_Secre_tail"/>
    <property type="match status" value="1"/>
</dbReference>
<keyword evidence="9" id="KW-1185">Reference proteome</keyword>
<organism evidence="8 9">
    <name type="scientific">Dyadobacter flavalbus</name>
    <dbReference type="NCBI Taxonomy" id="2579942"/>
    <lineage>
        <taxon>Bacteria</taxon>
        <taxon>Pseudomonadati</taxon>
        <taxon>Bacteroidota</taxon>
        <taxon>Cytophagia</taxon>
        <taxon>Cytophagales</taxon>
        <taxon>Spirosomataceae</taxon>
        <taxon>Dyadobacter</taxon>
    </lineage>
</organism>
<dbReference type="OrthoDB" id="9792152at2"/>
<comment type="caution">
    <text evidence="8">The sequence shown here is derived from an EMBL/GenBank/DDBJ whole genome shotgun (WGS) entry which is preliminary data.</text>
</comment>
<feature type="domain" description="Peptidase S8/S53" evidence="6">
    <location>
        <begin position="238"/>
        <end position="498"/>
    </location>
</feature>
<dbReference type="EMBL" id="VBSN01000027">
    <property type="protein sequence ID" value="KAA6440483.1"/>
    <property type="molecule type" value="Genomic_DNA"/>
</dbReference>
<dbReference type="CDD" id="cd04842">
    <property type="entry name" value="Peptidases_S8_Kp43_protease"/>
    <property type="match status" value="1"/>
</dbReference>
<dbReference type="InterPro" id="IPR008979">
    <property type="entry name" value="Galactose-bd-like_sf"/>
</dbReference>
<evidence type="ECO:0000256" key="5">
    <source>
        <dbReference type="PROSITE-ProRule" id="PRU01240"/>
    </source>
</evidence>
<protein>
    <submittedName>
        <fullName evidence="8">S8 family serine peptidase</fullName>
    </submittedName>
</protein>
<feature type="active site" description="Charge relay system" evidence="5">
    <location>
        <position position="272"/>
    </location>
</feature>
<dbReference type="InterPro" id="IPR051048">
    <property type="entry name" value="Peptidase_S8/S53_subtilisin"/>
</dbReference>
<keyword evidence="3 5" id="KW-0378">Hydrolase</keyword>
<dbReference type="GO" id="GO:0006508">
    <property type="term" value="P:proteolysis"/>
    <property type="evidence" value="ECO:0007669"/>
    <property type="project" value="UniProtKB-KW"/>
</dbReference>
<keyword evidence="2 5" id="KW-0645">Protease</keyword>
<dbReference type="InterPro" id="IPR036116">
    <property type="entry name" value="FN3_sf"/>
</dbReference>
<dbReference type="InterPro" id="IPR036852">
    <property type="entry name" value="Peptidase_S8/S53_dom_sf"/>
</dbReference>
<dbReference type="PANTHER" id="PTHR43399:SF4">
    <property type="entry name" value="CELL WALL-ASSOCIATED PROTEASE"/>
    <property type="match status" value="1"/>
</dbReference>
<dbReference type="SUPFAM" id="SSF49265">
    <property type="entry name" value="Fibronectin type III"/>
    <property type="match status" value="1"/>
</dbReference>
<dbReference type="SUPFAM" id="SSF52743">
    <property type="entry name" value="Subtilisin-like"/>
    <property type="match status" value="1"/>
</dbReference>
<reference evidence="8 9" key="1">
    <citation type="submission" date="2019-05" db="EMBL/GenBank/DDBJ databases">
        <authorList>
            <person name="Qu J.-H."/>
        </authorList>
    </citation>
    <scope>NUCLEOTIDE SEQUENCE [LARGE SCALE GENOMIC DNA]</scope>
    <source>
        <strain evidence="8 9">NS28</strain>
    </source>
</reference>
<dbReference type="Gene3D" id="3.40.50.200">
    <property type="entry name" value="Peptidase S8/S53 domain"/>
    <property type="match status" value="1"/>
</dbReference>
<feature type="active site" description="Charge relay system" evidence="5">
    <location>
        <position position="247"/>
    </location>
</feature>
<evidence type="ECO:0000313" key="8">
    <source>
        <dbReference type="EMBL" id="KAA6440483.1"/>
    </source>
</evidence>
<accession>A0A5M8R194</accession>
<dbReference type="RefSeq" id="WP_139011495.1">
    <property type="nucleotide sequence ID" value="NZ_VBSN01000027.1"/>
</dbReference>
<dbReference type="Pfam" id="PF18962">
    <property type="entry name" value="Por_Secre_tail"/>
    <property type="match status" value="1"/>
</dbReference>
<dbReference type="Gene3D" id="2.60.120.380">
    <property type="match status" value="1"/>
</dbReference>
<dbReference type="SUPFAM" id="SSF49785">
    <property type="entry name" value="Galactose-binding domain-like"/>
    <property type="match status" value="1"/>
</dbReference>
<evidence type="ECO:0000313" key="9">
    <source>
        <dbReference type="Proteomes" id="UP000323994"/>
    </source>
</evidence>
<evidence type="ECO:0000259" key="7">
    <source>
        <dbReference type="Pfam" id="PF18962"/>
    </source>
</evidence>
<evidence type="ECO:0000256" key="4">
    <source>
        <dbReference type="ARBA" id="ARBA00022825"/>
    </source>
</evidence>
<dbReference type="InterPro" id="IPR000209">
    <property type="entry name" value="Peptidase_S8/S53_dom"/>
</dbReference>
<name>A0A5M8R194_9BACT</name>
<evidence type="ECO:0000256" key="2">
    <source>
        <dbReference type="ARBA" id="ARBA00022670"/>
    </source>
</evidence>
<dbReference type="PRINTS" id="PR00723">
    <property type="entry name" value="SUBTILISIN"/>
</dbReference>
<dbReference type="PROSITE" id="PS00138">
    <property type="entry name" value="SUBTILASE_SER"/>
    <property type="match status" value="1"/>
</dbReference>
<dbReference type="InterPro" id="IPR034058">
    <property type="entry name" value="TagA/B/C/D_pept_dom"/>
</dbReference>
<dbReference type="Proteomes" id="UP000323994">
    <property type="component" value="Unassembled WGS sequence"/>
</dbReference>
<feature type="active site" description="Charge relay system" evidence="5">
    <location>
        <position position="444"/>
    </location>
</feature>
<dbReference type="Pfam" id="PF00082">
    <property type="entry name" value="Peptidase_S8"/>
    <property type="match status" value="1"/>
</dbReference>
<dbReference type="PANTHER" id="PTHR43399">
    <property type="entry name" value="SUBTILISIN-RELATED"/>
    <property type="match status" value="1"/>
</dbReference>
<gene>
    <name evidence="8" type="ORF">FEM33_07800</name>
</gene>
<dbReference type="InterPro" id="IPR015500">
    <property type="entry name" value="Peptidase_S8_subtilisin-rel"/>
</dbReference>
<dbReference type="Gene3D" id="2.60.120.260">
    <property type="entry name" value="Galactose-binding domain-like"/>
    <property type="match status" value="1"/>
</dbReference>
<evidence type="ECO:0000256" key="1">
    <source>
        <dbReference type="ARBA" id="ARBA00011073"/>
    </source>
</evidence>
<feature type="domain" description="Secretion system C-terminal sorting" evidence="7">
    <location>
        <begin position="1716"/>
        <end position="1790"/>
    </location>
</feature>
<evidence type="ECO:0000256" key="3">
    <source>
        <dbReference type="ARBA" id="ARBA00022801"/>
    </source>
</evidence>
<dbReference type="InterPro" id="IPR026444">
    <property type="entry name" value="Secre_tail"/>
</dbReference>
<evidence type="ECO:0000259" key="6">
    <source>
        <dbReference type="Pfam" id="PF00082"/>
    </source>
</evidence>
<keyword evidence="4 5" id="KW-0720">Serine protease</keyword>